<keyword evidence="3" id="KW-1185">Reference proteome</keyword>
<organism evidence="2 3">
    <name type="scientific">Gossypium stocksii</name>
    <dbReference type="NCBI Taxonomy" id="47602"/>
    <lineage>
        <taxon>Eukaryota</taxon>
        <taxon>Viridiplantae</taxon>
        <taxon>Streptophyta</taxon>
        <taxon>Embryophyta</taxon>
        <taxon>Tracheophyta</taxon>
        <taxon>Spermatophyta</taxon>
        <taxon>Magnoliopsida</taxon>
        <taxon>eudicotyledons</taxon>
        <taxon>Gunneridae</taxon>
        <taxon>Pentapetalae</taxon>
        <taxon>rosids</taxon>
        <taxon>malvids</taxon>
        <taxon>Malvales</taxon>
        <taxon>Malvaceae</taxon>
        <taxon>Malvoideae</taxon>
        <taxon>Gossypium</taxon>
    </lineage>
</organism>
<evidence type="ECO:0000313" key="3">
    <source>
        <dbReference type="Proteomes" id="UP000828251"/>
    </source>
</evidence>
<dbReference type="OrthoDB" id="1937321at2759"/>
<name>A0A9D3ZYR1_9ROSI</name>
<keyword evidence="1" id="KW-1133">Transmembrane helix</keyword>
<protein>
    <submittedName>
        <fullName evidence="2">Uncharacterized protein</fullName>
    </submittedName>
</protein>
<dbReference type="PANTHER" id="PTHR31414:SF16">
    <property type="entry name" value="TRANSMEMBRANE PROTEIN"/>
    <property type="match status" value="1"/>
</dbReference>
<dbReference type="Proteomes" id="UP000828251">
    <property type="component" value="Unassembled WGS sequence"/>
</dbReference>
<dbReference type="GO" id="GO:0016020">
    <property type="term" value="C:membrane"/>
    <property type="evidence" value="ECO:0007669"/>
    <property type="project" value="TreeGrafter"/>
</dbReference>
<keyword evidence="1" id="KW-0472">Membrane</keyword>
<gene>
    <name evidence="2" type="ORF">J1N35_026549</name>
</gene>
<dbReference type="PANTHER" id="PTHR31414">
    <property type="entry name" value="TRANSMEMBRANE PROTEIN DDB_G0292058"/>
    <property type="match status" value="1"/>
</dbReference>
<dbReference type="AlphaFoldDB" id="A0A9D3ZYR1"/>
<reference evidence="2 3" key="1">
    <citation type="journal article" date="2021" name="Plant Biotechnol. J.">
        <title>Multi-omics assisted identification of the key and species-specific regulatory components of drought-tolerant mechanisms in Gossypium stocksii.</title>
        <authorList>
            <person name="Yu D."/>
            <person name="Ke L."/>
            <person name="Zhang D."/>
            <person name="Wu Y."/>
            <person name="Sun Y."/>
            <person name="Mei J."/>
            <person name="Sun J."/>
            <person name="Sun Y."/>
        </authorList>
    </citation>
    <scope>NUCLEOTIDE SEQUENCE [LARGE SCALE GENOMIC DNA]</scope>
    <source>
        <strain evidence="3">cv. E1</strain>
        <tissue evidence="2">Leaf</tissue>
    </source>
</reference>
<dbReference type="InterPro" id="IPR040283">
    <property type="entry name" value="DDB_G0292058-like"/>
</dbReference>
<dbReference type="EMBL" id="JAIQCV010000008">
    <property type="protein sequence ID" value="KAH1074221.1"/>
    <property type="molecule type" value="Genomic_DNA"/>
</dbReference>
<evidence type="ECO:0000313" key="2">
    <source>
        <dbReference type="EMBL" id="KAH1074221.1"/>
    </source>
</evidence>
<sequence>MASGVHLSAQKIYKGQEKLMTEKRTNSYNILSKETKLRRKRGERESYGANYVAKQWRTLVEESVRIGCILLSVGQDEFHGEMLHTLKYVVNQSNYTVQILNNVTQYLSLTKAINVAELFLPSNVITDIDKLNINLNVATDTLIEKTDENVVQIRRVFNAVRLVLISVAAVMLILALLGLLLSVLGHQHAVHIFIVSGWLLVAIIFILCGVVVILNNVISDTCLAMGECMENLHAETTLSNILPCVDQRTTNDTLT</sequence>
<keyword evidence="1" id="KW-0812">Transmembrane</keyword>
<comment type="caution">
    <text evidence="2">The sequence shown here is derived from an EMBL/GenBank/DDBJ whole genome shotgun (WGS) entry which is preliminary data.</text>
</comment>
<feature type="transmembrane region" description="Helical" evidence="1">
    <location>
        <begin position="162"/>
        <end position="184"/>
    </location>
</feature>
<accession>A0A9D3ZYR1</accession>
<proteinExistence type="predicted"/>
<evidence type="ECO:0000256" key="1">
    <source>
        <dbReference type="SAM" id="Phobius"/>
    </source>
</evidence>
<feature type="transmembrane region" description="Helical" evidence="1">
    <location>
        <begin position="190"/>
        <end position="214"/>
    </location>
</feature>